<reference evidence="2 3" key="1">
    <citation type="submission" date="2019-05" db="EMBL/GenBank/DDBJ databases">
        <title>Another draft genome of Portunus trituberculatus and its Hox gene families provides insights of decapod evolution.</title>
        <authorList>
            <person name="Jeong J.-H."/>
            <person name="Song I."/>
            <person name="Kim S."/>
            <person name="Choi T."/>
            <person name="Kim D."/>
            <person name="Ryu S."/>
            <person name="Kim W."/>
        </authorList>
    </citation>
    <scope>NUCLEOTIDE SEQUENCE [LARGE SCALE GENOMIC DNA]</scope>
    <source>
        <tissue evidence="2">Muscle</tissue>
    </source>
</reference>
<sequence>MVLLTFGSTLPDRVHIGPINLMRPPRTLVPPKERYCATSYALLAARSSAESAGPKTTSPATSCSVGAGGPVHLANRFALLSDDSVESSVRSDGNNSDMTNVTHVVDVHFPPASPKPLKGLTKRR</sequence>
<dbReference type="Proteomes" id="UP000324222">
    <property type="component" value="Unassembled WGS sequence"/>
</dbReference>
<accession>A0A5B7JS72</accession>
<dbReference type="EMBL" id="VSRR010101387">
    <property type="protein sequence ID" value="MPC95224.1"/>
    <property type="molecule type" value="Genomic_DNA"/>
</dbReference>
<dbReference type="AlphaFoldDB" id="A0A5B7JS72"/>
<name>A0A5B7JS72_PORTR</name>
<organism evidence="2 3">
    <name type="scientific">Portunus trituberculatus</name>
    <name type="common">Swimming crab</name>
    <name type="synonym">Neptunus trituberculatus</name>
    <dbReference type="NCBI Taxonomy" id="210409"/>
    <lineage>
        <taxon>Eukaryota</taxon>
        <taxon>Metazoa</taxon>
        <taxon>Ecdysozoa</taxon>
        <taxon>Arthropoda</taxon>
        <taxon>Crustacea</taxon>
        <taxon>Multicrustacea</taxon>
        <taxon>Malacostraca</taxon>
        <taxon>Eumalacostraca</taxon>
        <taxon>Eucarida</taxon>
        <taxon>Decapoda</taxon>
        <taxon>Pleocyemata</taxon>
        <taxon>Brachyura</taxon>
        <taxon>Eubrachyura</taxon>
        <taxon>Portunoidea</taxon>
        <taxon>Portunidae</taxon>
        <taxon>Portuninae</taxon>
        <taxon>Portunus</taxon>
    </lineage>
</organism>
<proteinExistence type="predicted"/>
<protein>
    <submittedName>
        <fullName evidence="2">Uncharacterized protein</fullName>
    </submittedName>
</protein>
<feature type="region of interest" description="Disordered" evidence="1">
    <location>
        <begin position="104"/>
        <end position="124"/>
    </location>
</feature>
<keyword evidence="3" id="KW-1185">Reference proteome</keyword>
<gene>
    <name evidence="2" type="ORF">E2C01_090425</name>
</gene>
<evidence type="ECO:0000313" key="3">
    <source>
        <dbReference type="Proteomes" id="UP000324222"/>
    </source>
</evidence>
<evidence type="ECO:0000313" key="2">
    <source>
        <dbReference type="EMBL" id="MPC95224.1"/>
    </source>
</evidence>
<comment type="caution">
    <text evidence="2">The sequence shown here is derived from an EMBL/GenBank/DDBJ whole genome shotgun (WGS) entry which is preliminary data.</text>
</comment>
<evidence type="ECO:0000256" key="1">
    <source>
        <dbReference type="SAM" id="MobiDB-lite"/>
    </source>
</evidence>